<feature type="chain" id="PRO_5017953477" evidence="1">
    <location>
        <begin position="21"/>
        <end position="272"/>
    </location>
</feature>
<dbReference type="AlphaFoldDB" id="A0A3M9NNH8"/>
<dbReference type="EMBL" id="RJJR01000002">
    <property type="protein sequence ID" value="RNI38713.1"/>
    <property type="molecule type" value="Genomic_DNA"/>
</dbReference>
<dbReference type="RefSeq" id="WP_123119275.1">
    <property type="nucleotide sequence ID" value="NZ_RJJR01000002.1"/>
</dbReference>
<gene>
    <name evidence="2" type="ORF">EFY79_03345</name>
</gene>
<dbReference type="Gene3D" id="2.120.10.30">
    <property type="entry name" value="TolB, C-terminal domain"/>
    <property type="match status" value="1"/>
</dbReference>
<feature type="signal peptide" evidence="1">
    <location>
        <begin position="1"/>
        <end position="20"/>
    </location>
</feature>
<dbReference type="InterPro" id="IPR011042">
    <property type="entry name" value="6-blade_b-propeller_TolB-like"/>
</dbReference>
<evidence type="ECO:0000313" key="2">
    <source>
        <dbReference type="EMBL" id="RNI38713.1"/>
    </source>
</evidence>
<reference evidence="2 3" key="1">
    <citation type="submission" date="2018-11" db="EMBL/GenBank/DDBJ databases">
        <title>Draft genome sequence of Ferruginibacter sp. BO-59.</title>
        <authorList>
            <person name="Im W.T."/>
        </authorList>
    </citation>
    <scope>NUCLEOTIDE SEQUENCE [LARGE SCALE GENOMIC DNA]</scope>
    <source>
        <strain evidence="2 3">BO-59</strain>
    </source>
</reference>
<evidence type="ECO:0000256" key="1">
    <source>
        <dbReference type="SAM" id="SignalP"/>
    </source>
</evidence>
<keyword evidence="3" id="KW-1185">Reference proteome</keyword>
<proteinExistence type="predicted"/>
<dbReference type="SUPFAM" id="SSF63829">
    <property type="entry name" value="Calcium-dependent phosphotriesterase"/>
    <property type="match status" value="1"/>
</dbReference>
<dbReference type="Proteomes" id="UP000267223">
    <property type="component" value="Unassembled WGS sequence"/>
</dbReference>
<evidence type="ECO:0000313" key="3">
    <source>
        <dbReference type="Proteomes" id="UP000267223"/>
    </source>
</evidence>
<name>A0A3M9NNH8_9BACT</name>
<organism evidence="2 3">
    <name type="scientific">Hanamia caeni</name>
    <dbReference type="NCBI Taxonomy" id="2294116"/>
    <lineage>
        <taxon>Bacteria</taxon>
        <taxon>Pseudomonadati</taxon>
        <taxon>Bacteroidota</taxon>
        <taxon>Chitinophagia</taxon>
        <taxon>Chitinophagales</taxon>
        <taxon>Chitinophagaceae</taxon>
        <taxon>Hanamia</taxon>
    </lineage>
</organism>
<dbReference type="OrthoDB" id="1143207at2"/>
<comment type="caution">
    <text evidence="2">The sequence shown here is derived from an EMBL/GenBank/DDBJ whole genome shotgun (WGS) entry which is preliminary data.</text>
</comment>
<accession>A0A3M9NNH8</accession>
<sequence>MKGIFIVLLMLFSSPFIKKAFSQSDTVFHFLKEYDYPVASFTVDNIGALYFITPENQLKKYDENGDSVGVFNQVTQYGKLTYVDAENPWKAILFYQNYSTIVLLDKYLKIVTAVNLRKHDIFLVHAVTSSYDNNIWLFDEQDNKLKKMDDNGNILSETVDFRLLFDSVPEPKTIIDRDGFVYLYDPEKGVYIFDYYGSFKSRLPFLNWSNLEVFGKTIYGFDGNNLYKYTPPLPGVSTFSLPPELQNSASIKIANRKIYALKNGKVSEYSLP</sequence>
<keyword evidence="1" id="KW-0732">Signal</keyword>
<protein>
    <submittedName>
        <fullName evidence="2">Uncharacterized protein</fullName>
    </submittedName>
</protein>